<dbReference type="PANTHER" id="PTHR37937:SF1">
    <property type="entry name" value="CONJUGATIVE TRANSFER: DNA TRANSPORT"/>
    <property type="match status" value="1"/>
</dbReference>
<dbReference type="Gene3D" id="3.40.50.300">
    <property type="entry name" value="P-loop containing nucleotide triphosphate hydrolases"/>
    <property type="match status" value="1"/>
</dbReference>
<keyword evidence="3" id="KW-1003">Cell membrane</keyword>
<evidence type="ECO:0000256" key="3">
    <source>
        <dbReference type="ARBA" id="ARBA00022475"/>
    </source>
</evidence>
<evidence type="ECO:0000256" key="1">
    <source>
        <dbReference type="ARBA" id="ARBA00004651"/>
    </source>
</evidence>
<keyword evidence="4 7" id="KW-0812">Transmembrane</keyword>
<reference evidence="9" key="1">
    <citation type="journal article" date="2019" name="Int. J. Syst. Evol. Microbiol.">
        <title>The Global Catalogue of Microorganisms (GCM) 10K type strain sequencing project: providing services to taxonomists for standard genome sequencing and annotation.</title>
        <authorList>
            <consortium name="The Broad Institute Genomics Platform"/>
            <consortium name="The Broad Institute Genome Sequencing Center for Infectious Disease"/>
            <person name="Wu L."/>
            <person name="Ma J."/>
        </authorList>
    </citation>
    <scope>NUCLEOTIDE SEQUENCE [LARGE SCALE GENOMIC DNA]</scope>
    <source>
        <strain evidence="9">KCTC 52232</strain>
    </source>
</reference>
<keyword evidence="9" id="KW-1185">Reference proteome</keyword>
<dbReference type="RefSeq" id="WP_377130407.1">
    <property type="nucleotide sequence ID" value="NZ_JBHUON010000035.1"/>
</dbReference>
<organism evidence="8 9">
    <name type="scientific">Mucilaginibacter antarcticus</name>
    <dbReference type="NCBI Taxonomy" id="1855725"/>
    <lineage>
        <taxon>Bacteria</taxon>
        <taxon>Pseudomonadati</taxon>
        <taxon>Bacteroidota</taxon>
        <taxon>Sphingobacteriia</taxon>
        <taxon>Sphingobacteriales</taxon>
        <taxon>Sphingobacteriaceae</taxon>
        <taxon>Mucilaginibacter</taxon>
    </lineage>
</organism>
<protein>
    <submittedName>
        <fullName evidence="8">Type IV secretory system conjugative DNA transfer family protein</fullName>
    </submittedName>
</protein>
<dbReference type="InterPro" id="IPR051539">
    <property type="entry name" value="T4SS-coupling_protein"/>
</dbReference>
<evidence type="ECO:0000256" key="4">
    <source>
        <dbReference type="ARBA" id="ARBA00022692"/>
    </source>
</evidence>
<evidence type="ECO:0000256" key="2">
    <source>
        <dbReference type="ARBA" id="ARBA00008806"/>
    </source>
</evidence>
<keyword evidence="5 7" id="KW-1133">Transmembrane helix</keyword>
<dbReference type="EMBL" id="JBHUON010000035">
    <property type="protein sequence ID" value="MFD2866761.1"/>
    <property type="molecule type" value="Genomic_DNA"/>
</dbReference>
<comment type="caution">
    <text evidence="8">The sequence shown here is derived from an EMBL/GenBank/DDBJ whole genome shotgun (WGS) entry which is preliminary data.</text>
</comment>
<dbReference type="Proteomes" id="UP001597601">
    <property type="component" value="Unassembled WGS sequence"/>
</dbReference>
<proteinExistence type="inferred from homology"/>
<feature type="transmembrane region" description="Helical" evidence="7">
    <location>
        <begin position="95"/>
        <end position="122"/>
    </location>
</feature>
<dbReference type="SUPFAM" id="SSF52540">
    <property type="entry name" value="P-loop containing nucleoside triphosphate hydrolases"/>
    <property type="match status" value="1"/>
</dbReference>
<evidence type="ECO:0000313" key="9">
    <source>
        <dbReference type="Proteomes" id="UP001597601"/>
    </source>
</evidence>
<evidence type="ECO:0000256" key="5">
    <source>
        <dbReference type="ARBA" id="ARBA00022989"/>
    </source>
</evidence>
<feature type="transmembrane region" description="Helical" evidence="7">
    <location>
        <begin position="7"/>
        <end position="26"/>
    </location>
</feature>
<dbReference type="PANTHER" id="PTHR37937">
    <property type="entry name" value="CONJUGATIVE TRANSFER: DNA TRANSPORT"/>
    <property type="match status" value="1"/>
</dbReference>
<evidence type="ECO:0000256" key="6">
    <source>
        <dbReference type="ARBA" id="ARBA00023136"/>
    </source>
</evidence>
<dbReference type="InterPro" id="IPR027417">
    <property type="entry name" value="P-loop_NTPase"/>
</dbReference>
<keyword evidence="6 7" id="KW-0472">Membrane</keyword>
<evidence type="ECO:0000313" key="8">
    <source>
        <dbReference type="EMBL" id="MFD2866761.1"/>
    </source>
</evidence>
<dbReference type="Pfam" id="PF02534">
    <property type="entry name" value="T4SS-DNA_transf"/>
    <property type="match status" value="1"/>
</dbReference>
<comment type="subcellular location">
    <subcellularLocation>
        <location evidence="1">Cell membrane</location>
        <topology evidence="1">Multi-pass membrane protein</topology>
    </subcellularLocation>
</comment>
<accession>A0ABW5XUY7</accession>
<name>A0ABW5XUY7_9SPHI</name>
<dbReference type="InterPro" id="IPR003688">
    <property type="entry name" value="TraG/VirD4"/>
</dbReference>
<feature type="transmembrane region" description="Helical" evidence="7">
    <location>
        <begin position="38"/>
        <end position="59"/>
    </location>
</feature>
<evidence type="ECO:0000256" key="7">
    <source>
        <dbReference type="SAM" id="Phobius"/>
    </source>
</evidence>
<sequence length="564" mass="62194">MEPLKKLFKDLFSLILFNGIIVWLLYHFGLIRSNGVTAYILLAAGGLVLCIVVNLLATFGLKFFQYQYYRFLLMGDSAIFNPDVVWNNFFVRSTIYWGLVGALLSTNYAVIAVIAIVAQLGLRIKSGLPNMGNLKNVLPERSPPLSYSFNTDKGKLRLDNLFRGLLVVGGAGSGKSKSLVEPIIGQAGEKGFTGIVYDYKFPTLAEVVNGAYPDGQAIQKYYINFTDLSRSHRVNPLTAKLLENASYARELASAIITNLDPQAARKRDFWIQSAEALLTGTIWYLREENPQHCTLPHAVSLLLTHERRQLIELLQGNDQVAGMIASVASALDSENTIGGMFATLQNQLAVLNTPEIFWVMSGNDFTLDLNNPESGKILVLGNNPSLSNTYSPLLSLIATAALKQLNQAGKLPSIVLLDEAPTIIIPKFDELPATARSNKVATIVVAQDLAQLEDRYGPTQTETIISNLGNQAYGRTTNPKTAERISKLFGKEERLFESQSVNVSQGKASVSRSQNLQQRERIEAQDTMRLPTGVFAGLVAEGNQQEFFCRFKDEKSEATPPTRF</sequence>
<comment type="similarity">
    <text evidence="2">Belongs to the VirD4/TraG family.</text>
</comment>
<gene>
    <name evidence="8" type="ORF">ACFSYC_18845</name>
</gene>
<dbReference type="CDD" id="cd01127">
    <property type="entry name" value="TrwB_TraG_TraD_VirD4"/>
    <property type="match status" value="1"/>
</dbReference>